<dbReference type="Proteomes" id="UP000195331">
    <property type="component" value="Chromosome"/>
</dbReference>
<reference evidence="2 3" key="1">
    <citation type="submission" date="2017-04" db="EMBL/GenBank/DDBJ databases">
        <title>Whole Genome Sequence of 1,4-Dioxane Degrading Bacterium Mycobacterium dioxanotrophicus PH-06.</title>
        <authorList>
            <person name="He Y."/>
        </authorList>
    </citation>
    <scope>NUCLEOTIDE SEQUENCE [LARGE SCALE GENOMIC DNA]</scope>
    <source>
        <strain evidence="2 3">PH-06</strain>
    </source>
</reference>
<gene>
    <name evidence="2" type="ORF">BTO20_01050</name>
</gene>
<accession>A0A1Y0BWU1</accession>
<evidence type="ECO:0000313" key="2">
    <source>
        <dbReference type="EMBL" id="ART67369.1"/>
    </source>
</evidence>
<feature type="region of interest" description="Disordered" evidence="1">
    <location>
        <begin position="1"/>
        <end position="129"/>
    </location>
</feature>
<feature type="compositionally biased region" description="Basic residues" evidence="1">
    <location>
        <begin position="86"/>
        <end position="96"/>
    </location>
</feature>
<evidence type="ECO:0000256" key="1">
    <source>
        <dbReference type="SAM" id="MobiDB-lite"/>
    </source>
</evidence>
<sequence>MSPMLANNRLSGSTAGREARRQPAEPDDRITSGSREVSKIAGNPHRPAGIVPVAGRPAAGGWRSDRPADRGLPANSRPVPIDRERARHRSERRYRPFLRASGPAPQTGAPAPRQNSQVGAATAPHERKL</sequence>
<dbReference type="EMBL" id="CP020809">
    <property type="protein sequence ID" value="ART67369.1"/>
    <property type="molecule type" value="Genomic_DNA"/>
</dbReference>
<keyword evidence="3" id="KW-1185">Reference proteome</keyword>
<dbReference type="KEGG" id="mdx:BTO20_01050"/>
<organism evidence="2 3">
    <name type="scientific">Mycobacterium dioxanotrophicus</name>
    <dbReference type="NCBI Taxonomy" id="482462"/>
    <lineage>
        <taxon>Bacteria</taxon>
        <taxon>Bacillati</taxon>
        <taxon>Actinomycetota</taxon>
        <taxon>Actinomycetes</taxon>
        <taxon>Mycobacteriales</taxon>
        <taxon>Mycobacteriaceae</taxon>
        <taxon>Mycobacterium</taxon>
    </lineage>
</organism>
<feature type="compositionally biased region" description="Basic and acidic residues" evidence="1">
    <location>
        <begin position="17"/>
        <end position="30"/>
    </location>
</feature>
<name>A0A1Y0BWU1_9MYCO</name>
<proteinExistence type="predicted"/>
<evidence type="ECO:0000313" key="3">
    <source>
        <dbReference type="Proteomes" id="UP000195331"/>
    </source>
</evidence>
<dbReference type="AlphaFoldDB" id="A0A1Y0BWU1"/>
<protein>
    <submittedName>
        <fullName evidence="2">Uncharacterized protein</fullName>
    </submittedName>
</protein>